<reference evidence="7 8" key="1">
    <citation type="submission" date="2012-10" db="EMBL/GenBank/DDBJ databases">
        <title>Genome sequence of Variovorax paradoxus B4.</title>
        <authorList>
            <person name="Schuldes J."/>
            <person name="Brandt U."/>
            <person name="Hiessl S."/>
            <person name="Wuebbeler J.H."/>
            <person name="Thuermer A."/>
            <person name="Steinbuechel A."/>
            <person name="Daniel R."/>
        </authorList>
    </citation>
    <scope>NUCLEOTIDE SEQUENCE [LARGE SCALE GENOMIC DNA]</scope>
    <source>
        <strain evidence="7 8">B4</strain>
    </source>
</reference>
<evidence type="ECO:0000313" key="8">
    <source>
        <dbReference type="Proteomes" id="UP000016223"/>
    </source>
</evidence>
<dbReference type="InterPro" id="IPR010652">
    <property type="entry name" value="DUF1232"/>
</dbReference>
<gene>
    <name evidence="7" type="ORF">VAPA_2c12720</name>
</gene>
<comment type="subcellular location">
    <subcellularLocation>
        <location evidence="1">Endomembrane system</location>
        <topology evidence="1">Multi-pass membrane protein</topology>
    </subcellularLocation>
</comment>
<protein>
    <recommendedName>
        <fullName evidence="6">DUF1232 domain-containing protein</fullName>
    </recommendedName>
</protein>
<feature type="domain" description="DUF1232" evidence="6">
    <location>
        <begin position="33"/>
        <end position="68"/>
    </location>
</feature>
<evidence type="ECO:0000256" key="4">
    <source>
        <dbReference type="ARBA" id="ARBA00023136"/>
    </source>
</evidence>
<dbReference type="GO" id="GO:0012505">
    <property type="term" value="C:endomembrane system"/>
    <property type="evidence" value="ECO:0007669"/>
    <property type="project" value="UniProtKB-SubCell"/>
</dbReference>
<dbReference type="EMBL" id="CP003912">
    <property type="protein sequence ID" value="AGU53825.1"/>
    <property type="molecule type" value="Genomic_DNA"/>
</dbReference>
<keyword evidence="3" id="KW-1133">Transmembrane helix</keyword>
<dbReference type="OrthoDB" id="9911178at2"/>
<dbReference type="KEGG" id="vpd:VAPA_2c12720"/>
<organism evidence="7 8">
    <name type="scientific">Variovorax paradoxus B4</name>
    <dbReference type="NCBI Taxonomy" id="1246301"/>
    <lineage>
        <taxon>Bacteria</taxon>
        <taxon>Pseudomonadati</taxon>
        <taxon>Pseudomonadota</taxon>
        <taxon>Betaproteobacteria</taxon>
        <taxon>Burkholderiales</taxon>
        <taxon>Comamonadaceae</taxon>
        <taxon>Variovorax</taxon>
    </lineage>
</organism>
<feature type="region of interest" description="Disordered" evidence="5">
    <location>
        <begin position="154"/>
        <end position="175"/>
    </location>
</feature>
<evidence type="ECO:0000259" key="6">
    <source>
        <dbReference type="Pfam" id="PF06803"/>
    </source>
</evidence>
<name>T1XNX5_VARPD</name>
<evidence type="ECO:0000256" key="2">
    <source>
        <dbReference type="ARBA" id="ARBA00022692"/>
    </source>
</evidence>
<accession>T1XNX5</accession>
<sequence length="175" mass="19365">MDIEHVRTWTFRGARNVMALWVAGFHRETPRSAKTIAFFVVLYAALPVDLTPELLPLPSYLDDLAMLAELSWAAIHMVPANVWDTSCARGGSLAQTHDRVDPNQKRQRVAVHGSRSARPVVRVLVRTVKRCWLFVGRIDFAWLIRSAAQPARSIPATAPSPAEREHPVPAAAAAS</sequence>
<proteinExistence type="predicted"/>
<keyword evidence="2" id="KW-0812">Transmembrane</keyword>
<evidence type="ECO:0000313" key="7">
    <source>
        <dbReference type="EMBL" id="AGU53825.1"/>
    </source>
</evidence>
<dbReference type="Proteomes" id="UP000016223">
    <property type="component" value="Chromosome 2"/>
</dbReference>
<evidence type="ECO:0000256" key="5">
    <source>
        <dbReference type="SAM" id="MobiDB-lite"/>
    </source>
</evidence>
<dbReference type="Pfam" id="PF06803">
    <property type="entry name" value="DUF1232"/>
    <property type="match status" value="1"/>
</dbReference>
<dbReference type="AlphaFoldDB" id="T1XNX5"/>
<dbReference type="HOGENOM" id="CLU_1531883_0_0_4"/>
<evidence type="ECO:0000256" key="1">
    <source>
        <dbReference type="ARBA" id="ARBA00004127"/>
    </source>
</evidence>
<evidence type="ECO:0000256" key="3">
    <source>
        <dbReference type="ARBA" id="ARBA00022989"/>
    </source>
</evidence>
<keyword evidence="4" id="KW-0472">Membrane</keyword>